<evidence type="ECO:0000259" key="2">
    <source>
        <dbReference type="Pfam" id="PF07944"/>
    </source>
</evidence>
<keyword evidence="1" id="KW-0732">Signal</keyword>
<accession>A0ABW0I3H5</accession>
<sequence length="656" mass="73536">MNFPNMLRFRYFFSLFGLSLSGFAQDYPIIPVPLASVKTQQGFWHDRVEMARTVTIPHAFQKLEENHKFDNFAVAGGLKKGTFTGIRFDESDVYKVMEGAAYSLQIRYDPKLDRYLDSLITLIAAAQEPDGYLYTIRTIFKDSTGLKDWIAGPTRYSFENGSHELYNVGHLYEAAIAHFQATGKRNFLDIALKNANHLVKAIGPKPGQLIVVPGHEETEIALVKLYRLTGDKRYLDLARFLVDMRGRGDKRALFQDAHNLGPAYFQDHKPVIQQTEAVGHAVRAQYLYAGMTDLAALQHDPAIRDAVLKIWEDATTRKQYVTGGVGARENGEAFDEPYVLPNDAAYAETCAAVANLLWNHRLFLLTGDAKYMDVFERVLYNGFLGGVSLEGNTFFYVNPMSSNGKKDFGNGEPARRSPWFGINCCPSNVARFLPQLPGYIYALRNHELFINLFVDSQTDVTLNQTAVRIRQQTNYPWDGAIKLTLSPKKAVAFPMLIRVPGWARNQPMPGDLYHYSSTLPSTVKLTINGQPTPVAVENGYVKLFRTWQPGDVITLTLDMPVREVVAHAKVKADQGKVAIERGPLVYCAEGVDNDGQALTIMHQPNQTYSPEFRKNVLGGLVVLNAAGPKPTTLIPYYAWNNRGATEMAVWFGRIEK</sequence>
<dbReference type="Pfam" id="PF20737">
    <property type="entry name" value="Glyco_hydro127C"/>
    <property type="match status" value="1"/>
</dbReference>
<reference evidence="6" key="1">
    <citation type="journal article" date="2019" name="Int. J. Syst. Evol. Microbiol.">
        <title>The Global Catalogue of Microorganisms (GCM) 10K type strain sequencing project: providing services to taxonomists for standard genome sequencing and annotation.</title>
        <authorList>
            <consortium name="The Broad Institute Genomics Platform"/>
            <consortium name="The Broad Institute Genome Sequencing Center for Infectious Disease"/>
            <person name="Wu L."/>
            <person name="Ma J."/>
        </authorList>
    </citation>
    <scope>NUCLEOTIDE SEQUENCE [LARGE SCALE GENOMIC DNA]</scope>
    <source>
        <strain evidence="6">CCUG 55250</strain>
    </source>
</reference>
<feature type="domain" description="Non-reducing end beta-L-arabinofuranosidase-like GH127 middle" evidence="3">
    <location>
        <begin position="448"/>
        <end position="559"/>
    </location>
</feature>
<dbReference type="GO" id="GO:0016787">
    <property type="term" value="F:hydrolase activity"/>
    <property type="evidence" value="ECO:0007669"/>
    <property type="project" value="UniProtKB-KW"/>
</dbReference>
<feature type="chain" id="PRO_5046360211" evidence="1">
    <location>
        <begin position="25"/>
        <end position="656"/>
    </location>
</feature>
<name>A0ABW0I3H5_9BACT</name>
<proteinExistence type="predicted"/>
<dbReference type="InterPro" id="IPR049174">
    <property type="entry name" value="Beta-AFase-like"/>
</dbReference>
<evidence type="ECO:0000256" key="1">
    <source>
        <dbReference type="SAM" id="SignalP"/>
    </source>
</evidence>
<dbReference type="RefSeq" id="WP_379840752.1">
    <property type="nucleotide sequence ID" value="NZ_JBHSMA010000001.1"/>
</dbReference>
<dbReference type="InterPro" id="IPR008928">
    <property type="entry name" value="6-hairpin_glycosidase_sf"/>
</dbReference>
<feature type="domain" description="Non-reducing end beta-L-arabinofuranosidase-like GH127 C-terminal" evidence="4">
    <location>
        <begin position="561"/>
        <end position="651"/>
    </location>
</feature>
<evidence type="ECO:0000313" key="6">
    <source>
        <dbReference type="Proteomes" id="UP001596106"/>
    </source>
</evidence>
<keyword evidence="5" id="KW-0378">Hydrolase</keyword>
<comment type="caution">
    <text evidence="5">The sequence shown here is derived from an EMBL/GenBank/DDBJ whole genome shotgun (WGS) entry which is preliminary data.</text>
</comment>
<gene>
    <name evidence="5" type="ORF">ACFPMF_02005</name>
</gene>
<feature type="signal peptide" evidence="1">
    <location>
        <begin position="1"/>
        <end position="24"/>
    </location>
</feature>
<dbReference type="Proteomes" id="UP001596106">
    <property type="component" value="Unassembled WGS sequence"/>
</dbReference>
<organism evidence="5 6">
    <name type="scientific">Larkinella bovis</name>
    <dbReference type="NCBI Taxonomy" id="683041"/>
    <lineage>
        <taxon>Bacteria</taxon>
        <taxon>Pseudomonadati</taxon>
        <taxon>Bacteroidota</taxon>
        <taxon>Cytophagia</taxon>
        <taxon>Cytophagales</taxon>
        <taxon>Spirosomataceae</taxon>
        <taxon>Larkinella</taxon>
    </lineage>
</organism>
<keyword evidence="6" id="KW-1185">Reference proteome</keyword>
<dbReference type="Pfam" id="PF20736">
    <property type="entry name" value="Glyco_hydro127M"/>
    <property type="match status" value="1"/>
</dbReference>
<dbReference type="PANTHER" id="PTHR43465:SF2">
    <property type="entry name" value="DUF1680 DOMAIN PROTEIN (AFU_ORTHOLOGUE AFUA_1G08910)"/>
    <property type="match status" value="1"/>
</dbReference>
<dbReference type="Pfam" id="PF07944">
    <property type="entry name" value="Beta-AFase-like_GH127_cat"/>
    <property type="match status" value="1"/>
</dbReference>
<dbReference type="SUPFAM" id="SSF48208">
    <property type="entry name" value="Six-hairpin glycosidases"/>
    <property type="match status" value="1"/>
</dbReference>
<feature type="domain" description="Non-reducing end beta-L-arabinofuranosidase-like GH127 catalytic" evidence="2">
    <location>
        <begin position="36"/>
        <end position="437"/>
    </location>
</feature>
<dbReference type="InterPro" id="IPR049046">
    <property type="entry name" value="Beta-AFase-like_GH127_middle"/>
</dbReference>
<dbReference type="PANTHER" id="PTHR43465">
    <property type="entry name" value="DUF1680 DOMAIN PROTEIN (AFU_ORTHOLOGUE AFUA_1G08910)"/>
    <property type="match status" value="1"/>
</dbReference>
<dbReference type="InterPro" id="IPR049049">
    <property type="entry name" value="Beta-AFase-like_GH127_C"/>
</dbReference>
<evidence type="ECO:0000259" key="4">
    <source>
        <dbReference type="Pfam" id="PF20737"/>
    </source>
</evidence>
<evidence type="ECO:0000259" key="3">
    <source>
        <dbReference type="Pfam" id="PF20736"/>
    </source>
</evidence>
<dbReference type="EMBL" id="JBHSMA010000001">
    <property type="protein sequence ID" value="MFC5408066.1"/>
    <property type="molecule type" value="Genomic_DNA"/>
</dbReference>
<evidence type="ECO:0000313" key="5">
    <source>
        <dbReference type="EMBL" id="MFC5408066.1"/>
    </source>
</evidence>
<dbReference type="InterPro" id="IPR012878">
    <property type="entry name" value="Beta-AFase-like_GH127_cat"/>
</dbReference>
<protein>
    <submittedName>
        <fullName evidence="5">Glycoside hydrolase family 127 protein</fullName>
    </submittedName>
</protein>